<feature type="domain" description="Schlafen AlbA-2" evidence="1">
    <location>
        <begin position="23"/>
        <end position="145"/>
    </location>
</feature>
<reference evidence="3" key="1">
    <citation type="submission" date="2016-10" db="EMBL/GenBank/DDBJ databases">
        <authorList>
            <person name="Varghese N."/>
            <person name="Submissions S."/>
        </authorList>
    </citation>
    <scope>NUCLEOTIDE SEQUENCE [LARGE SCALE GENOMIC DNA]</scope>
    <source>
        <strain evidence="3">DSM 11526</strain>
    </source>
</reference>
<dbReference type="OrthoDB" id="9805115at2"/>
<dbReference type="EMBL" id="FNRJ01000002">
    <property type="protein sequence ID" value="SEA22813.1"/>
    <property type="molecule type" value="Genomic_DNA"/>
</dbReference>
<proteinExistence type="predicted"/>
<accession>A0A1H3ZGE0</accession>
<evidence type="ECO:0000259" key="1">
    <source>
        <dbReference type="Pfam" id="PF04326"/>
    </source>
</evidence>
<dbReference type="PANTHER" id="PTHR30595">
    <property type="entry name" value="GLPR-RELATED TRANSCRIPTIONAL REPRESSOR"/>
    <property type="match status" value="1"/>
</dbReference>
<organism evidence="2 3">
    <name type="scientific">Marinobacterium iners DSM 11526</name>
    <dbReference type="NCBI Taxonomy" id="1122198"/>
    <lineage>
        <taxon>Bacteria</taxon>
        <taxon>Pseudomonadati</taxon>
        <taxon>Pseudomonadota</taxon>
        <taxon>Gammaproteobacteria</taxon>
        <taxon>Oceanospirillales</taxon>
        <taxon>Oceanospirillaceae</taxon>
        <taxon>Marinobacterium</taxon>
    </lineage>
</organism>
<dbReference type="Pfam" id="PF13749">
    <property type="entry name" value="HATPase_c_4"/>
    <property type="match status" value="1"/>
</dbReference>
<evidence type="ECO:0000313" key="2">
    <source>
        <dbReference type="EMBL" id="SEA22813.1"/>
    </source>
</evidence>
<keyword evidence="3" id="KW-1185">Reference proteome</keyword>
<name>A0A1H3ZGE0_9GAMM</name>
<dbReference type="RefSeq" id="WP_091823014.1">
    <property type="nucleotide sequence ID" value="NZ_FNRJ01000002.1"/>
</dbReference>
<gene>
    <name evidence="2" type="ORF">SAMN02745729_10232</name>
</gene>
<dbReference type="Pfam" id="PF04326">
    <property type="entry name" value="SLFN_AlbA_2"/>
    <property type="match status" value="1"/>
</dbReference>
<dbReference type="PANTHER" id="PTHR30595:SF6">
    <property type="entry name" value="SCHLAFEN ALBA-2 DOMAIN-CONTAINING PROTEIN"/>
    <property type="match status" value="1"/>
</dbReference>
<dbReference type="InterPro" id="IPR038461">
    <property type="entry name" value="Schlafen_AlbA_2_dom_sf"/>
</dbReference>
<sequence length="489" mass="55821">MPVDQTLEQLQSLLRELCRLPSETEWVEFKHDNDDPPMIGEYISALANSAALVGKQSAYLVWGIDNASHEVVGTRFKPSSARHKQQELESWLLQKTAPKIHFRFYEFATGDALSVVILEVQAATHTPVQFDGVEYIRVGSYKKKLREYAEKERALWRVFDQTPFERQLATESSSVEQVLKLLDYPAYFELTQQPLPEGRDGILAALEADKLLKRADGGGWYITNLGAILFAKKLQDFHHLGRKAVRLVLYRGNSRVETVRELEGSKGYAVGFEGLIDYIKTLLPSNEEIGKAFRKEVPMYPELAIRELVANAIIHQDFSLTGTGPMIELFDQRMEISNPGTPLVEPQRFLDSPPQSRNEALASFMRRINICEERGTGIDKVVFQTEFYQLPAPVFEVTDHHTRSVLFGHKEFAAMDKEERMLACYMHCCLKYVNREHMNNTTLRERFGIEPKNAAMVSRIIKDAVKAELIRPYDPEAGSKAMRYIPCWA</sequence>
<dbReference type="InterPro" id="IPR038475">
    <property type="entry name" value="RecG_C_sf"/>
</dbReference>
<evidence type="ECO:0000313" key="3">
    <source>
        <dbReference type="Proteomes" id="UP000242469"/>
    </source>
</evidence>
<dbReference type="InterPro" id="IPR007421">
    <property type="entry name" value="Schlafen_AlbA_2_dom"/>
</dbReference>
<dbReference type="Proteomes" id="UP000242469">
    <property type="component" value="Unassembled WGS sequence"/>
</dbReference>
<dbReference type="Gene3D" id="3.30.950.30">
    <property type="entry name" value="Schlafen, AAA domain"/>
    <property type="match status" value="1"/>
</dbReference>
<dbReference type="STRING" id="1122198.SAMN02745729_10232"/>
<dbReference type="AlphaFoldDB" id="A0A1H3ZGE0"/>
<dbReference type="Gene3D" id="3.30.565.60">
    <property type="match status" value="1"/>
</dbReference>
<protein>
    <submittedName>
        <fullName evidence="2">Predicted transcriptional regulator, contains HTH domain</fullName>
    </submittedName>
</protein>